<keyword evidence="6 7" id="KW-0472">Membrane</keyword>
<feature type="transmembrane region" description="Helical" evidence="7">
    <location>
        <begin position="374"/>
        <end position="391"/>
    </location>
</feature>
<feature type="transmembrane region" description="Helical" evidence="7">
    <location>
        <begin position="257"/>
        <end position="282"/>
    </location>
</feature>
<feature type="transmembrane region" description="Helical" evidence="7">
    <location>
        <begin position="104"/>
        <end position="128"/>
    </location>
</feature>
<evidence type="ECO:0000256" key="6">
    <source>
        <dbReference type="ARBA" id="ARBA00023136"/>
    </source>
</evidence>
<keyword evidence="5 7" id="KW-1133">Transmembrane helix</keyword>
<feature type="transmembrane region" description="Helical" evidence="7">
    <location>
        <begin position="219"/>
        <end position="236"/>
    </location>
</feature>
<dbReference type="InterPro" id="IPR001991">
    <property type="entry name" value="Na-dicarboxylate_symporter"/>
</dbReference>
<dbReference type="PANTHER" id="PTHR42865:SF7">
    <property type="entry name" value="PROTON_GLUTAMATE-ASPARTATE SYMPORTER"/>
    <property type="match status" value="1"/>
</dbReference>
<comment type="subcellular location">
    <subcellularLocation>
        <location evidence="1">Cell membrane</location>
        <topology evidence="1">Multi-pass membrane protein</topology>
    </subcellularLocation>
</comment>
<evidence type="ECO:0000313" key="9">
    <source>
        <dbReference type="Proteomes" id="UP000629365"/>
    </source>
</evidence>
<dbReference type="PANTHER" id="PTHR42865">
    <property type="entry name" value="PROTON/GLUTAMATE-ASPARTATE SYMPORTER"/>
    <property type="match status" value="1"/>
</dbReference>
<name>A0ABQ1RCW4_9MICO</name>
<keyword evidence="9" id="KW-1185">Reference proteome</keyword>
<keyword evidence="4 7" id="KW-0812">Transmembrane</keyword>
<dbReference type="InterPro" id="IPR036458">
    <property type="entry name" value="Na:dicarbo_symporter_sf"/>
</dbReference>
<dbReference type="SUPFAM" id="SSF118215">
    <property type="entry name" value="Proton glutamate symport protein"/>
    <property type="match status" value="1"/>
</dbReference>
<feature type="transmembrane region" description="Helical" evidence="7">
    <location>
        <begin position="397"/>
        <end position="426"/>
    </location>
</feature>
<dbReference type="Pfam" id="PF00375">
    <property type="entry name" value="SDF"/>
    <property type="match status" value="1"/>
</dbReference>
<feature type="transmembrane region" description="Helical" evidence="7">
    <location>
        <begin position="288"/>
        <end position="310"/>
    </location>
</feature>
<keyword evidence="3" id="KW-1003">Cell membrane</keyword>
<feature type="transmembrane region" description="Helical" evidence="7">
    <location>
        <begin position="140"/>
        <end position="162"/>
    </location>
</feature>
<evidence type="ECO:0000256" key="1">
    <source>
        <dbReference type="ARBA" id="ARBA00004651"/>
    </source>
</evidence>
<organism evidence="8 9">
    <name type="scientific">Microbacterium murale</name>
    <dbReference type="NCBI Taxonomy" id="1081040"/>
    <lineage>
        <taxon>Bacteria</taxon>
        <taxon>Bacillati</taxon>
        <taxon>Actinomycetota</taxon>
        <taxon>Actinomycetes</taxon>
        <taxon>Micrococcales</taxon>
        <taxon>Microbacteriaceae</taxon>
        <taxon>Microbacterium</taxon>
    </lineage>
</organism>
<evidence type="ECO:0000313" key="8">
    <source>
        <dbReference type="EMBL" id="GGD62981.1"/>
    </source>
</evidence>
<evidence type="ECO:0000256" key="7">
    <source>
        <dbReference type="SAM" id="Phobius"/>
    </source>
</evidence>
<reference evidence="9" key="1">
    <citation type="journal article" date="2019" name="Int. J. Syst. Evol. Microbiol.">
        <title>The Global Catalogue of Microorganisms (GCM) 10K type strain sequencing project: providing services to taxonomists for standard genome sequencing and annotation.</title>
        <authorList>
            <consortium name="The Broad Institute Genomics Platform"/>
            <consortium name="The Broad Institute Genome Sequencing Center for Infectious Disease"/>
            <person name="Wu L."/>
            <person name="Ma J."/>
        </authorList>
    </citation>
    <scope>NUCLEOTIDE SEQUENCE [LARGE SCALE GENOMIC DNA]</scope>
    <source>
        <strain evidence="9">CCM 7640</strain>
    </source>
</reference>
<evidence type="ECO:0000256" key="3">
    <source>
        <dbReference type="ARBA" id="ARBA00022475"/>
    </source>
</evidence>
<protein>
    <submittedName>
        <fullName evidence="8">Sodium:proton antiporter</fullName>
    </submittedName>
</protein>
<gene>
    <name evidence="8" type="ORF">GCM10007269_02740</name>
</gene>
<feature type="transmembrane region" description="Helical" evidence="7">
    <location>
        <begin position="62"/>
        <end position="84"/>
    </location>
</feature>
<dbReference type="PRINTS" id="PR00173">
    <property type="entry name" value="EDTRNSPORT"/>
</dbReference>
<dbReference type="Gene3D" id="1.10.3860.10">
    <property type="entry name" value="Sodium:dicarboxylate symporter"/>
    <property type="match status" value="1"/>
</dbReference>
<sequence length="509" mass="53961">MTDASASVILRHLRTENAQRLLTLMGTAHIQRPSTWSLMSSTTRAQKAPDNRSPARKLLTSFGFQILAALVLGIAAGLIAVQLGASKENPTVLSDTLGTIGSSYVTLLRTAVVPLVFAAIVASISNLRRVQNAARLAGQTLLWFAITAFIAVTIGIVLGLVLQPGARAGEGLETGEPHNVGSWWNFLIGLIPQNFLGIEVGTSLDATTGEATSSVDFNILQIIVISAVVGIAALKAGRKAEPFLAFTESFLKVIQRVLWWIIRIAPIGTFGLIGNAVVQYGWDKLTSLIWFVAAVYIGLALVLFVVYPILVKTHGLSIKQYFSGVWPAVQLGFVSRSSLGTLPLTQRVTERNLGVPSSYASFAVPFGSTTKMDGCAAIYPAIAAIFVAQFFGLELNFIQYLLIVLVSVVGSAATAGTTGATVMLTLTLSTLGLPLEGVGLLLAIDPILDMGRTAVNVAGQALVPTIVAKREGILDEELYNAPREGLPFADDSDEDAVYEAAAEAEPANR</sequence>
<dbReference type="EMBL" id="BMCM01000001">
    <property type="protein sequence ID" value="GGD62981.1"/>
    <property type="molecule type" value="Genomic_DNA"/>
</dbReference>
<comment type="caution">
    <text evidence="8">The sequence shown here is derived from an EMBL/GenBank/DDBJ whole genome shotgun (WGS) entry which is preliminary data.</text>
</comment>
<keyword evidence="2" id="KW-0813">Transport</keyword>
<evidence type="ECO:0000256" key="2">
    <source>
        <dbReference type="ARBA" id="ARBA00022448"/>
    </source>
</evidence>
<dbReference type="Proteomes" id="UP000629365">
    <property type="component" value="Unassembled WGS sequence"/>
</dbReference>
<evidence type="ECO:0000256" key="4">
    <source>
        <dbReference type="ARBA" id="ARBA00022692"/>
    </source>
</evidence>
<accession>A0ABQ1RCW4</accession>
<proteinExistence type="predicted"/>
<evidence type="ECO:0000256" key="5">
    <source>
        <dbReference type="ARBA" id="ARBA00022989"/>
    </source>
</evidence>